<gene>
    <name evidence="2" type="ORF">ACE11A_02295</name>
</gene>
<reference evidence="2 3" key="1">
    <citation type="submission" date="2024-09" db="EMBL/GenBank/DDBJ databases">
        <title>Draft genome sequence of multifaceted antimicrobials producing Streptomyces sp. strain FH1.</title>
        <authorList>
            <person name="Hassan F."/>
            <person name="Ali H."/>
            <person name="Hassan N."/>
            <person name="Nawaz A."/>
        </authorList>
    </citation>
    <scope>NUCLEOTIDE SEQUENCE [LARGE SCALE GENOMIC DNA]</scope>
    <source>
        <strain evidence="2 3">FH1</strain>
    </source>
</reference>
<protein>
    <recommendedName>
        <fullName evidence="4">Protein phosphatase</fullName>
    </recommendedName>
</protein>
<accession>A0ABV4ZGE2</accession>
<feature type="compositionally biased region" description="Basic and acidic residues" evidence="1">
    <location>
        <begin position="591"/>
        <end position="607"/>
    </location>
</feature>
<dbReference type="EMBL" id="JBHGBT010000001">
    <property type="protein sequence ID" value="MFB4193191.1"/>
    <property type="molecule type" value="Genomic_DNA"/>
</dbReference>
<evidence type="ECO:0000313" key="2">
    <source>
        <dbReference type="EMBL" id="MFB4193191.1"/>
    </source>
</evidence>
<feature type="region of interest" description="Disordered" evidence="1">
    <location>
        <begin position="478"/>
        <end position="633"/>
    </location>
</feature>
<feature type="region of interest" description="Disordered" evidence="1">
    <location>
        <begin position="419"/>
        <end position="455"/>
    </location>
</feature>
<feature type="compositionally biased region" description="Pro residues" evidence="1">
    <location>
        <begin position="495"/>
        <end position="510"/>
    </location>
</feature>
<evidence type="ECO:0000256" key="1">
    <source>
        <dbReference type="SAM" id="MobiDB-lite"/>
    </source>
</evidence>
<dbReference type="Proteomes" id="UP001577267">
    <property type="component" value="Unassembled WGS sequence"/>
</dbReference>
<organism evidence="2 3">
    <name type="scientific">Streptomyces carpaticus</name>
    <dbReference type="NCBI Taxonomy" id="285558"/>
    <lineage>
        <taxon>Bacteria</taxon>
        <taxon>Bacillati</taxon>
        <taxon>Actinomycetota</taxon>
        <taxon>Actinomycetes</taxon>
        <taxon>Kitasatosporales</taxon>
        <taxon>Streptomycetaceae</taxon>
        <taxon>Streptomyces</taxon>
    </lineage>
</organism>
<feature type="compositionally biased region" description="Gly residues" evidence="1">
    <location>
        <begin position="528"/>
        <end position="551"/>
    </location>
</feature>
<name>A0ABV4ZGE2_9ACTN</name>
<sequence length="749" mass="79784">MCVPRTGDVERVDPAGIPEFTGNLSMLAADCMGFDAAATRVRSIGSDVHDEFQGLSSFYTAPEAEQLFATTAPARDRASDFADDLAAVRSALWDYHEEITPLVGRLRRLKYEAEEFVESIRDDDDWKKSESKVNRNNDLLTEVSTTVARFWAAERACANRINALWGGPQWTTDDGSGGAHMYGVSEEEMAQAGETPWGQAVEREYPAWRIDQHLKSFVWDGLIVDGIWGTITGLGGLLGFQGWDVFKESWKGLGQLATGLAIVTSPLNALAYSLMPDGAVKDWMDDSLDVTLETAKGLVAWDTWSEDPARAAGLTTFNVLTTVASFGAGAGVRAAASGAGTATRITATAARVGTAIDPMTYLTSGLTTLTRFSEISSQLAHLTTARAFELPDGSFRLDNGSVIPPNGPFNPEVLAPGQHAVGRPDGSILWDDGTILHPDGRLESPTGHPIQTADDIPAEIPARDRSVLESTTQEPALIGASQKPDLNAQANATPPDSPPPPDRTGPPPTESPTRDLPGPRPSETPTTGGTGGTGGEGFGNGLPEGPGGGSLPDGPTDGGNPTDSAGGFPNSGDSQSGNPDGPGEPSAPVREAIEPHRDPQNRLRWQAETDIAGPARGLELREPHPRHTFSGVKSGEVKAQNSLVLPEYVSAVRADIGEIAAGNAHFDSTKQRYEVNGRTYGIEPSGTVFPASGPGIIELDRVEYDALKQISRANGDLKKLEPMFNNAPKFKNNREAVERAISLYESYRK</sequence>
<evidence type="ECO:0000313" key="3">
    <source>
        <dbReference type="Proteomes" id="UP001577267"/>
    </source>
</evidence>
<proteinExistence type="predicted"/>
<keyword evidence="3" id="KW-1185">Reference proteome</keyword>
<evidence type="ECO:0008006" key="4">
    <source>
        <dbReference type="Google" id="ProtNLM"/>
    </source>
</evidence>
<comment type="caution">
    <text evidence="2">The sequence shown here is derived from an EMBL/GenBank/DDBJ whole genome shotgun (WGS) entry which is preliminary data.</text>
</comment>